<keyword evidence="1" id="KW-0472">Membrane</keyword>
<evidence type="ECO:0000256" key="1">
    <source>
        <dbReference type="SAM" id="Phobius"/>
    </source>
</evidence>
<sequence length="214" mass="23109">MQISDLIYETAKADEGVWEWAEGDNPRILAYYKDAGVPQTRDEVPWCAAFVGAVLARCGVQGTGSLLARSYESWGRAIQLEEARPGDVVVLSRGQPWQGHVAFFDSAESDVVRLLGGNQGDQVNIRAYPKSRVVAVRRAVEPRELPPRRRSAKDSTTVQATTVQVAAAAGGALEALRSLDGTAQVIALVVAGLVMVMAVWIARERIRRILAGVG</sequence>
<feature type="transmembrane region" description="Helical" evidence="1">
    <location>
        <begin position="183"/>
        <end position="202"/>
    </location>
</feature>
<accession>A0A2V1P1E8</accession>
<dbReference type="Proteomes" id="UP000245293">
    <property type="component" value="Unassembled WGS sequence"/>
</dbReference>
<dbReference type="InterPro" id="IPR013423">
    <property type="entry name" value="CHP02594"/>
</dbReference>
<proteinExistence type="predicted"/>
<evidence type="ECO:0000259" key="2">
    <source>
        <dbReference type="Pfam" id="PF05257"/>
    </source>
</evidence>
<dbReference type="Gene3D" id="3.90.1720.10">
    <property type="entry name" value="endopeptidase domain like (from Nostoc punctiforme)"/>
    <property type="match status" value="1"/>
</dbReference>
<dbReference type="NCBIfam" id="TIGR02594">
    <property type="entry name" value="TIGR02594 family protein"/>
    <property type="match status" value="1"/>
</dbReference>
<protein>
    <recommendedName>
        <fullName evidence="2">Peptidase C51 domain-containing protein</fullName>
    </recommendedName>
</protein>
<evidence type="ECO:0000313" key="3">
    <source>
        <dbReference type="EMBL" id="PWG16146.1"/>
    </source>
</evidence>
<dbReference type="OrthoDB" id="5395100at2"/>
<evidence type="ECO:0000313" key="4">
    <source>
        <dbReference type="Proteomes" id="UP000245293"/>
    </source>
</evidence>
<dbReference type="AlphaFoldDB" id="A0A2V1P1E8"/>
<name>A0A2V1P1E8_9RHOB</name>
<dbReference type="Pfam" id="PF05257">
    <property type="entry name" value="CHAP"/>
    <property type="match status" value="1"/>
</dbReference>
<organism evidence="3 4">
    <name type="scientific">Salibaculum griseiflavum</name>
    <dbReference type="NCBI Taxonomy" id="1914409"/>
    <lineage>
        <taxon>Bacteria</taxon>
        <taxon>Pseudomonadati</taxon>
        <taxon>Pseudomonadota</taxon>
        <taxon>Alphaproteobacteria</taxon>
        <taxon>Rhodobacterales</taxon>
        <taxon>Roseobacteraceae</taxon>
        <taxon>Salibaculum</taxon>
    </lineage>
</organism>
<gene>
    <name evidence="3" type="ORF">DFK10_13215</name>
</gene>
<reference evidence="4" key="1">
    <citation type="submission" date="2018-05" db="EMBL/GenBank/DDBJ databases">
        <authorList>
            <person name="Du Z."/>
            <person name="Wang X."/>
        </authorList>
    </citation>
    <scope>NUCLEOTIDE SEQUENCE [LARGE SCALE GENOMIC DNA]</scope>
    <source>
        <strain evidence="4">WDS4C29</strain>
    </source>
</reference>
<feature type="domain" description="Peptidase C51" evidence="2">
    <location>
        <begin position="42"/>
        <end position="116"/>
    </location>
</feature>
<dbReference type="RefSeq" id="WP_109389512.1">
    <property type="nucleotide sequence ID" value="NZ_QETF01000017.1"/>
</dbReference>
<keyword evidence="1" id="KW-0812">Transmembrane</keyword>
<dbReference type="EMBL" id="QETF01000017">
    <property type="protein sequence ID" value="PWG16146.1"/>
    <property type="molecule type" value="Genomic_DNA"/>
</dbReference>
<dbReference type="InterPro" id="IPR007921">
    <property type="entry name" value="CHAP_dom"/>
</dbReference>
<keyword evidence="1" id="KW-1133">Transmembrane helix</keyword>
<keyword evidence="4" id="KW-1185">Reference proteome</keyword>
<comment type="caution">
    <text evidence="3">The sequence shown here is derived from an EMBL/GenBank/DDBJ whole genome shotgun (WGS) entry which is preliminary data.</text>
</comment>